<dbReference type="GeneID" id="4984624"/>
<dbReference type="InterPro" id="IPR050593">
    <property type="entry name" value="LovG"/>
</dbReference>
<dbReference type="PANTHER" id="PTHR48070:SF7">
    <property type="entry name" value="SERINE HYDROLASE FSH DOMAIN-CONTAINING PROTEIN-RELATED"/>
    <property type="match status" value="1"/>
</dbReference>
<dbReference type="PANTHER" id="PTHR48070">
    <property type="entry name" value="ESTERASE OVCA2"/>
    <property type="match status" value="1"/>
</dbReference>
<evidence type="ECO:0000313" key="3">
    <source>
        <dbReference type="RefSeq" id="XP_001394388.3"/>
    </source>
</evidence>
<dbReference type="InterPro" id="IPR005645">
    <property type="entry name" value="FSH-like_dom"/>
</dbReference>
<dbReference type="SUPFAM" id="SSF53474">
    <property type="entry name" value="alpha/beta-Hydrolases"/>
    <property type="match status" value="1"/>
</dbReference>
<organism evidence="3">
    <name type="scientific">Aspergillus niger</name>
    <dbReference type="NCBI Taxonomy" id="5061"/>
    <lineage>
        <taxon>Eukaryota</taxon>
        <taxon>Fungi</taxon>
        <taxon>Dikarya</taxon>
        <taxon>Ascomycota</taxon>
        <taxon>Pezizomycotina</taxon>
        <taxon>Eurotiomycetes</taxon>
        <taxon>Eurotiomycetidae</taxon>
        <taxon>Eurotiales</taxon>
        <taxon>Aspergillaceae</taxon>
        <taxon>Aspergillus</taxon>
        <taxon>Aspergillus subgen. Circumdati</taxon>
    </lineage>
</organism>
<reference evidence="3" key="2">
    <citation type="submission" date="2025-08" db="UniProtKB">
        <authorList>
            <consortium name="RefSeq"/>
        </authorList>
    </citation>
    <scope>IDENTIFICATION</scope>
</reference>
<dbReference type="Gene3D" id="3.40.50.1820">
    <property type="entry name" value="alpha/beta hydrolase"/>
    <property type="match status" value="1"/>
</dbReference>
<name>A0AAJ6VR35_ASPNG</name>
<proteinExistence type="predicted"/>
<dbReference type="Pfam" id="PF03959">
    <property type="entry name" value="FSH1"/>
    <property type="match status" value="1"/>
</dbReference>
<keyword evidence="1" id="KW-0378">Hydrolase</keyword>
<dbReference type="InterPro" id="IPR029058">
    <property type="entry name" value="AB_hydrolase_fold"/>
</dbReference>
<evidence type="ECO:0000256" key="1">
    <source>
        <dbReference type="ARBA" id="ARBA00022801"/>
    </source>
</evidence>
<protein>
    <recommendedName>
        <fullName evidence="2">Serine hydrolase domain-containing protein</fullName>
    </recommendedName>
</protein>
<feature type="domain" description="Serine hydrolase" evidence="2">
    <location>
        <begin position="3"/>
        <end position="206"/>
    </location>
</feature>
<dbReference type="GO" id="GO:0016787">
    <property type="term" value="F:hydrolase activity"/>
    <property type="evidence" value="ECO:0007669"/>
    <property type="project" value="UniProtKB-KW"/>
</dbReference>
<dbReference type="AlphaFoldDB" id="A0AAJ6VR35"/>
<reference evidence="3" key="1">
    <citation type="submission" date="2025-02" db="EMBL/GenBank/DDBJ databases">
        <authorList>
            <consortium name="NCBI Genome Project"/>
        </authorList>
    </citation>
    <scope>NUCLEOTIDE SEQUENCE</scope>
</reference>
<dbReference type="RefSeq" id="XP_001394388.3">
    <property type="nucleotide sequence ID" value="XM_001394351.3"/>
</dbReference>
<accession>A0AAJ6VR35</accession>
<dbReference type="KEGG" id="ang:An11g03930"/>
<evidence type="ECO:0000259" key="2">
    <source>
        <dbReference type="Pfam" id="PF03959"/>
    </source>
</evidence>
<gene>
    <name evidence="3" type="ORF">An11g03930</name>
</gene>
<sequence>MAKILQVQTASLRHELGDSHTFDYVEGTLPCPIDPAIAPYFPEESDEGYAYFDPSQPATYATALEQLEAFLVAEGPFDGILAFSHGAQLAASFLIERARSAASSSPAGARSIRCAIFLSGGIPYQWSSSPTAAALPDVGKLTPIAEAEREGTATPSALPVLLQLPTAHIWGQNDTSYPGTSVVLSRLCKPEWRAVFVHDGGHEVPGMGAEEKACAYWWGNKSSLFGGSEISLGAKVFLTHSHQINAAGKLGRNPRRLVAPSEYLESPIKEDAEGYQRQII</sequence>